<accession>A0A5B8UEC0</accession>
<keyword evidence="5 6" id="KW-0472">Membrane</keyword>
<feature type="transmembrane region" description="Helical" evidence="6">
    <location>
        <begin position="72"/>
        <end position="93"/>
    </location>
</feature>
<dbReference type="EMBL" id="CP042433">
    <property type="protein sequence ID" value="QEC54914.1"/>
    <property type="molecule type" value="Genomic_DNA"/>
</dbReference>
<keyword evidence="4 6" id="KW-1133">Transmembrane helix</keyword>
<dbReference type="OrthoDB" id="9342487at2"/>
<feature type="transmembrane region" description="Helical" evidence="6">
    <location>
        <begin position="150"/>
        <end position="170"/>
    </location>
</feature>
<evidence type="ECO:0000256" key="4">
    <source>
        <dbReference type="ARBA" id="ARBA00022989"/>
    </source>
</evidence>
<organism evidence="7 8">
    <name type="scientific">Flavisolibacter ginsenosidimutans</name>
    <dbReference type="NCBI Taxonomy" id="661481"/>
    <lineage>
        <taxon>Bacteria</taxon>
        <taxon>Pseudomonadati</taxon>
        <taxon>Bacteroidota</taxon>
        <taxon>Chitinophagia</taxon>
        <taxon>Chitinophagales</taxon>
        <taxon>Chitinophagaceae</taxon>
        <taxon>Flavisolibacter</taxon>
    </lineage>
</organism>
<evidence type="ECO:0000256" key="5">
    <source>
        <dbReference type="ARBA" id="ARBA00023136"/>
    </source>
</evidence>
<dbReference type="GO" id="GO:0006865">
    <property type="term" value="P:amino acid transport"/>
    <property type="evidence" value="ECO:0007669"/>
    <property type="project" value="InterPro"/>
</dbReference>
<evidence type="ECO:0000313" key="8">
    <source>
        <dbReference type="Proteomes" id="UP000321204"/>
    </source>
</evidence>
<dbReference type="Pfam" id="PF01810">
    <property type="entry name" value="LysE"/>
    <property type="match status" value="1"/>
</dbReference>
<dbReference type="AlphaFoldDB" id="A0A5B8UEC0"/>
<keyword evidence="3 6" id="KW-0812">Transmembrane</keyword>
<dbReference type="InterPro" id="IPR001123">
    <property type="entry name" value="LeuE-type"/>
</dbReference>
<evidence type="ECO:0000256" key="3">
    <source>
        <dbReference type="ARBA" id="ARBA00022692"/>
    </source>
</evidence>
<evidence type="ECO:0000256" key="6">
    <source>
        <dbReference type="SAM" id="Phobius"/>
    </source>
</evidence>
<dbReference type="KEGG" id="fgg:FSB75_03020"/>
<gene>
    <name evidence="7" type="ORF">FSB75_03020</name>
</gene>
<keyword evidence="8" id="KW-1185">Reference proteome</keyword>
<name>A0A5B8UEC0_9BACT</name>
<feature type="transmembrane region" description="Helical" evidence="6">
    <location>
        <begin position="7"/>
        <end position="29"/>
    </location>
</feature>
<evidence type="ECO:0000313" key="7">
    <source>
        <dbReference type="EMBL" id="QEC54914.1"/>
    </source>
</evidence>
<dbReference type="Proteomes" id="UP000321204">
    <property type="component" value="Chromosome"/>
</dbReference>
<feature type="transmembrane region" description="Helical" evidence="6">
    <location>
        <begin position="41"/>
        <end position="60"/>
    </location>
</feature>
<reference evidence="7 8" key="1">
    <citation type="journal article" date="2015" name="Int. J. Syst. Evol. Microbiol.">
        <title>Flavisolibacter ginsenosidimutans sp. nov., with ginsenoside-converting activity isolated from soil used for cultivating ginseng.</title>
        <authorList>
            <person name="Zhao Y."/>
            <person name="Liu Q."/>
            <person name="Kang M.S."/>
            <person name="Jin F."/>
            <person name="Yu H."/>
            <person name="Im W.T."/>
        </authorList>
    </citation>
    <scope>NUCLEOTIDE SEQUENCE [LARGE SCALE GENOMIC DNA]</scope>
    <source>
        <strain evidence="7 8">Gsoil 636</strain>
    </source>
</reference>
<sequence>MFKLLRVFATGIFVSFIGAIPLGTQNIAAMQIAISDSVREALLFSFGLIIVDVFYIYLTLRAMQWIQSQKRLFNALEWVTLLIVFSLAASNFYAALHPAVHKNILLSNSLPRFWLGFAMNALNPLQIPFWFGWSTVLFSKKLLQPRWKHYHLFVAGASVGFFSALLLFIFGGRLIAEKISSHQEVVYFVIGCIFVATGLLQVWKMAKKKDVEHTLQHPEEITSRFEHTVDNINNQTN</sequence>
<protein>
    <submittedName>
        <fullName evidence="7">Lysine transporter LysE</fullName>
    </submittedName>
</protein>
<proteinExistence type="predicted"/>
<evidence type="ECO:0000256" key="2">
    <source>
        <dbReference type="ARBA" id="ARBA00022475"/>
    </source>
</evidence>
<comment type="subcellular location">
    <subcellularLocation>
        <location evidence="1">Cell membrane</location>
        <topology evidence="1">Multi-pass membrane protein</topology>
    </subcellularLocation>
</comment>
<dbReference type="GO" id="GO:0005886">
    <property type="term" value="C:plasma membrane"/>
    <property type="evidence" value="ECO:0007669"/>
    <property type="project" value="UniProtKB-SubCell"/>
</dbReference>
<evidence type="ECO:0000256" key="1">
    <source>
        <dbReference type="ARBA" id="ARBA00004651"/>
    </source>
</evidence>
<keyword evidence="2" id="KW-1003">Cell membrane</keyword>
<dbReference type="RefSeq" id="WP_146782556.1">
    <property type="nucleotide sequence ID" value="NZ_BAABIO010000006.1"/>
</dbReference>
<feature type="transmembrane region" description="Helical" evidence="6">
    <location>
        <begin position="185"/>
        <end position="203"/>
    </location>
</feature>
<feature type="transmembrane region" description="Helical" evidence="6">
    <location>
        <begin position="113"/>
        <end position="138"/>
    </location>
</feature>